<protein>
    <submittedName>
        <fullName evidence="2">Uncharacterized protein</fullName>
    </submittedName>
</protein>
<dbReference type="EMBL" id="JARKIB010000003">
    <property type="protein sequence ID" value="KAJ7782840.1"/>
    <property type="molecule type" value="Genomic_DNA"/>
</dbReference>
<organism evidence="2 3">
    <name type="scientific">Mycena metata</name>
    <dbReference type="NCBI Taxonomy" id="1033252"/>
    <lineage>
        <taxon>Eukaryota</taxon>
        <taxon>Fungi</taxon>
        <taxon>Dikarya</taxon>
        <taxon>Basidiomycota</taxon>
        <taxon>Agaricomycotina</taxon>
        <taxon>Agaricomycetes</taxon>
        <taxon>Agaricomycetidae</taxon>
        <taxon>Agaricales</taxon>
        <taxon>Marasmiineae</taxon>
        <taxon>Mycenaceae</taxon>
        <taxon>Mycena</taxon>
    </lineage>
</organism>
<dbReference type="AlphaFoldDB" id="A0AAD7KCB0"/>
<evidence type="ECO:0000313" key="3">
    <source>
        <dbReference type="Proteomes" id="UP001215598"/>
    </source>
</evidence>
<keyword evidence="3" id="KW-1185">Reference proteome</keyword>
<reference evidence="2" key="1">
    <citation type="submission" date="2023-03" db="EMBL/GenBank/DDBJ databases">
        <title>Massive genome expansion in bonnet fungi (Mycena s.s.) driven by repeated elements and novel gene families across ecological guilds.</title>
        <authorList>
            <consortium name="Lawrence Berkeley National Laboratory"/>
            <person name="Harder C.B."/>
            <person name="Miyauchi S."/>
            <person name="Viragh M."/>
            <person name="Kuo A."/>
            <person name="Thoen E."/>
            <person name="Andreopoulos B."/>
            <person name="Lu D."/>
            <person name="Skrede I."/>
            <person name="Drula E."/>
            <person name="Henrissat B."/>
            <person name="Morin E."/>
            <person name="Kohler A."/>
            <person name="Barry K."/>
            <person name="LaButti K."/>
            <person name="Morin E."/>
            <person name="Salamov A."/>
            <person name="Lipzen A."/>
            <person name="Mereny Z."/>
            <person name="Hegedus B."/>
            <person name="Baldrian P."/>
            <person name="Stursova M."/>
            <person name="Weitz H."/>
            <person name="Taylor A."/>
            <person name="Grigoriev I.V."/>
            <person name="Nagy L.G."/>
            <person name="Martin F."/>
            <person name="Kauserud H."/>
        </authorList>
    </citation>
    <scope>NUCLEOTIDE SEQUENCE</scope>
    <source>
        <strain evidence="2">CBHHK182m</strain>
    </source>
</reference>
<dbReference type="Proteomes" id="UP001215598">
    <property type="component" value="Unassembled WGS sequence"/>
</dbReference>
<evidence type="ECO:0000313" key="2">
    <source>
        <dbReference type="EMBL" id="KAJ7782840.1"/>
    </source>
</evidence>
<evidence type="ECO:0000256" key="1">
    <source>
        <dbReference type="SAM" id="MobiDB-lite"/>
    </source>
</evidence>
<name>A0AAD7KCB0_9AGAR</name>
<gene>
    <name evidence="2" type="ORF">B0H16DRAFT_1494583</name>
</gene>
<accession>A0AAD7KCB0</accession>
<sequence length="255" mass="27631">MSANVMANFAPLDELVQVIYQGMEKFVVLSDVSDTWNIHIGLTGPEGRWWRGSWRASDVLGIVGKTASDTLLESFAEKLAESIMQGELFVEEGERYKLTLGPTSKKPMHVALKEMDTAEAASYATDVFVTIALSAQSRGSRLNGSAVPFASTSVASREPPPAASSSRSKPTTSKTHDKKSIAKTATGSADKEAQDEIKLLKAELVKQQQKKRHASEEIAPKPAAVAPRPLKGASLANPNKKARKYQAIEFESDEE</sequence>
<comment type="caution">
    <text evidence="2">The sequence shown here is derived from an EMBL/GenBank/DDBJ whole genome shotgun (WGS) entry which is preliminary data.</text>
</comment>
<feature type="compositionally biased region" description="Low complexity" evidence="1">
    <location>
        <begin position="163"/>
        <end position="173"/>
    </location>
</feature>
<proteinExistence type="predicted"/>
<feature type="region of interest" description="Disordered" evidence="1">
    <location>
        <begin position="151"/>
        <end position="243"/>
    </location>
</feature>
<feature type="compositionally biased region" description="Basic and acidic residues" evidence="1">
    <location>
        <begin position="189"/>
        <end position="204"/>
    </location>
</feature>